<dbReference type="PANTHER" id="PTHR21704">
    <property type="entry name" value="NIPPED-B-LIKE PROTEIN DELANGIN SCC2-RELATED"/>
    <property type="match status" value="1"/>
</dbReference>
<dbReference type="GO" id="GO:0061775">
    <property type="term" value="F:cohesin loader activity"/>
    <property type="evidence" value="ECO:0007669"/>
    <property type="project" value="InterPro"/>
</dbReference>
<keyword evidence="2" id="KW-0732">Signal</keyword>
<feature type="domain" description="Sister chromatid cohesion C-terminal" evidence="3">
    <location>
        <begin position="367"/>
        <end position="565"/>
    </location>
</feature>
<dbReference type="EMBL" id="JAMSHJ010000004">
    <property type="protein sequence ID" value="KAI5419868.1"/>
    <property type="molecule type" value="Genomic_DNA"/>
</dbReference>
<keyword evidence="5" id="KW-1185">Reference proteome</keyword>
<dbReference type="InterPro" id="IPR024986">
    <property type="entry name" value="Nipped-B_C"/>
</dbReference>
<comment type="similarity">
    <text evidence="1">Belongs to the SCC2/Nipped-B family.</text>
</comment>
<feature type="signal peptide" evidence="2">
    <location>
        <begin position="1"/>
        <end position="20"/>
    </location>
</feature>
<evidence type="ECO:0000256" key="2">
    <source>
        <dbReference type="SAM" id="SignalP"/>
    </source>
</evidence>
<evidence type="ECO:0000256" key="1">
    <source>
        <dbReference type="RuleBase" id="RU364107"/>
    </source>
</evidence>
<dbReference type="GO" id="GO:0071169">
    <property type="term" value="P:establishment of protein localization to chromatin"/>
    <property type="evidence" value="ECO:0007669"/>
    <property type="project" value="TreeGrafter"/>
</dbReference>
<keyword evidence="1" id="KW-0677">Repeat</keyword>
<keyword evidence="1" id="KW-0539">Nucleus</keyword>
<evidence type="ECO:0000313" key="4">
    <source>
        <dbReference type="EMBL" id="KAI5419868.1"/>
    </source>
</evidence>
<dbReference type="InterPro" id="IPR016024">
    <property type="entry name" value="ARM-type_fold"/>
</dbReference>
<keyword evidence="1" id="KW-0131">Cell cycle</keyword>
<name>A0A9D4XGB4_PEA</name>
<dbReference type="PANTHER" id="PTHR21704:SF18">
    <property type="entry name" value="NIPPED-B-LIKE PROTEIN"/>
    <property type="match status" value="1"/>
</dbReference>
<dbReference type="InterPro" id="IPR033031">
    <property type="entry name" value="Scc2/Nipped-B"/>
</dbReference>
<gene>
    <name evidence="4" type="ORF">KIW84_043863</name>
</gene>
<accession>A0A9D4XGB4</accession>
<organism evidence="4 5">
    <name type="scientific">Pisum sativum</name>
    <name type="common">Garden pea</name>
    <name type="synonym">Lathyrus oleraceus</name>
    <dbReference type="NCBI Taxonomy" id="3888"/>
    <lineage>
        <taxon>Eukaryota</taxon>
        <taxon>Viridiplantae</taxon>
        <taxon>Streptophyta</taxon>
        <taxon>Embryophyta</taxon>
        <taxon>Tracheophyta</taxon>
        <taxon>Spermatophyta</taxon>
        <taxon>Magnoliopsida</taxon>
        <taxon>eudicotyledons</taxon>
        <taxon>Gunneridae</taxon>
        <taxon>Pentapetalae</taxon>
        <taxon>rosids</taxon>
        <taxon>fabids</taxon>
        <taxon>Fabales</taxon>
        <taxon>Fabaceae</taxon>
        <taxon>Papilionoideae</taxon>
        <taxon>50 kb inversion clade</taxon>
        <taxon>NPAAA clade</taxon>
        <taxon>Hologalegina</taxon>
        <taxon>IRL clade</taxon>
        <taxon>Fabeae</taxon>
        <taxon>Lathyrus</taxon>
    </lineage>
</organism>
<evidence type="ECO:0000313" key="5">
    <source>
        <dbReference type="Proteomes" id="UP001058974"/>
    </source>
</evidence>
<protein>
    <recommendedName>
        <fullName evidence="1">Sister chromatid cohesion protein</fullName>
    </recommendedName>
</protein>
<dbReference type="Gramene" id="Psat04G0386300-T1">
    <property type="protein sequence ID" value="KAI5419868.1"/>
    <property type="gene ID" value="KIW84_043863"/>
</dbReference>
<comment type="subcellular location">
    <subcellularLocation>
        <location evidence="1">Nucleus</location>
    </subcellularLocation>
</comment>
<dbReference type="GO" id="GO:0034087">
    <property type="term" value="P:establishment of mitotic sister chromatid cohesion"/>
    <property type="evidence" value="ECO:0007669"/>
    <property type="project" value="TreeGrafter"/>
</dbReference>
<reference evidence="4 5" key="1">
    <citation type="journal article" date="2022" name="Nat. Genet.">
        <title>Improved pea reference genome and pan-genome highlight genomic features and evolutionary characteristics.</title>
        <authorList>
            <person name="Yang T."/>
            <person name="Liu R."/>
            <person name="Luo Y."/>
            <person name="Hu S."/>
            <person name="Wang D."/>
            <person name="Wang C."/>
            <person name="Pandey M.K."/>
            <person name="Ge S."/>
            <person name="Xu Q."/>
            <person name="Li N."/>
            <person name="Li G."/>
            <person name="Huang Y."/>
            <person name="Saxena R.K."/>
            <person name="Ji Y."/>
            <person name="Li M."/>
            <person name="Yan X."/>
            <person name="He Y."/>
            <person name="Liu Y."/>
            <person name="Wang X."/>
            <person name="Xiang C."/>
            <person name="Varshney R.K."/>
            <person name="Ding H."/>
            <person name="Gao S."/>
            <person name="Zong X."/>
        </authorList>
    </citation>
    <scope>NUCLEOTIDE SEQUENCE [LARGE SCALE GENOMIC DNA]</scope>
    <source>
        <strain evidence="4 5">cv. Zhongwan 6</strain>
    </source>
</reference>
<dbReference type="GO" id="GO:0090694">
    <property type="term" value="C:Scc2-Scc4 cohesin loading complex"/>
    <property type="evidence" value="ECO:0007669"/>
    <property type="project" value="TreeGrafter"/>
</dbReference>
<comment type="caution">
    <text evidence="4">The sequence shown here is derived from an EMBL/GenBank/DDBJ whole genome shotgun (WGS) entry which is preliminary data.</text>
</comment>
<feature type="chain" id="PRO_5039511691" description="Sister chromatid cohesion protein" evidence="2">
    <location>
        <begin position="21"/>
        <end position="658"/>
    </location>
</feature>
<proteinExistence type="inferred from homology"/>
<dbReference type="GO" id="GO:1990414">
    <property type="term" value="P:replication-born double-strand break repair via sister chromatid exchange"/>
    <property type="evidence" value="ECO:0007669"/>
    <property type="project" value="TreeGrafter"/>
</dbReference>
<dbReference type="GO" id="GO:0010468">
    <property type="term" value="P:regulation of gene expression"/>
    <property type="evidence" value="ECO:0007669"/>
    <property type="project" value="InterPro"/>
</dbReference>
<evidence type="ECO:0000259" key="3">
    <source>
        <dbReference type="Pfam" id="PF12830"/>
    </source>
</evidence>
<dbReference type="GO" id="GO:0140588">
    <property type="term" value="P:chromatin looping"/>
    <property type="evidence" value="ECO:0007669"/>
    <property type="project" value="InterPro"/>
</dbReference>
<dbReference type="SUPFAM" id="SSF48371">
    <property type="entry name" value="ARM repeat"/>
    <property type="match status" value="1"/>
</dbReference>
<dbReference type="Pfam" id="PF12830">
    <property type="entry name" value="Nipped-B_C"/>
    <property type="match status" value="1"/>
</dbReference>
<sequence>MTPLIIHALFPLQTLMSTESTSWDKLFMACDALGWEIQWLWRFGLASICFCNRVSKQDDACKTFHEFWFEEPSASQTQVFEDGSTVPLEVAKKTEQIVEMLKRLPNNQLLVDKMNNNEMEKHALPHVLVLHAFCLVDLTLCAPASNPSQYVITLQPYLKTQVDNSMVAQLLESITFIIDAVLPLLRKLPLSIVDELEQDLKQMILRRSFLTVVHACIKCLRSMSKIAGKGADVIEHLIQVFFKCLDTQAIVNKQQVGRSLFCIGLLIRYGKCLLASSGNKLVDVRRSLSLFMKYLAVDDYSLKILEETLSSHADARLKIQALQNMFEYLLDAESKMEAEVDDNVPGHSVRAGQSVPVAAGAGDTNICGGIVQLYWDNILGRCLDCDEQVRQSALKIVEIVLRQGLVHPITCIPYLIALETDPLELNSKLAHHLLMNMNEKYPAFFESRLGDGLQMSFMFMQAICVIPDENVNHKTPSKIPVSGKGKPESDSITQSRVGVSRIYKIVRGNRMLRNEFMSSIVRKFDNPKWNKFVIALLTYCTEVLALLPFIAPDEPLYLIYAINRVVQVRAGQLEANFKAWCSSLLRSEGDVTPHGNGMHQQAPNEPIHSTQVMSTDLNGTFQQSVDVQPNLDDMKNRMRANRKGFWVTLVNVDQKVNC</sequence>
<dbReference type="GO" id="GO:0003682">
    <property type="term" value="F:chromatin binding"/>
    <property type="evidence" value="ECO:0007669"/>
    <property type="project" value="TreeGrafter"/>
</dbReference>
<dbReference type="AlphaFoldDB" id="A0A9D4XGB4"/>
<dbReference type="Proteomes" id="UP001058974">
    <property type="component" value="Chromosome 4"/>
</dbReference>